<dbReference type="KEGG" id="mmc:Mmcs_1549"/>
<dbReference type="EMBL" id="CP000384">
    <property type="protein sequence ID" value="ABG07660.1"/>
    <property type="molecule type" value="Genomic_DNA"/>
</dbReference>
<name>A0A5Q5BHE6_MYCSS</name>
<proteinExistence type="predicted"/>
<dbReference type="AlphaFoldDB" id="A0A5Q5BHE6"/>
<dbReference type="SUPFAM" id="SSF52540">
    <property type="entry name" value="P-loop containing nucleoside triphosphate hydrolases"/>
    <property type="match status" value="1"/>
</dbReference>
<sequence length="586" mass="62084">MLDHTPWGYVRQGCGSIKAARRDGSVRHAGEMTAATDLLDAVADLGAVLWHTTFPLPAPSAWPAERDRRELTGQLADYLIPRLRSIDAPLLAVVGGSTGAGKSTLINSLVGDDVSQSGVLRPTTRGPVIVCHPADLQWFTDDRILPQLPRSAGPDGLRLAPHPGIGPGLALLDAPDIDSVVSSNRELAATLLAAADLWIFLTTAARYADAVPWNMLHTARDRGTAIAVVLDRCPPEAVHDVAGHLQDMLAAGGLNGAPLFVIAEQSLRNGRLKEKAIAPIRAWLGGLTADAEQRASVVRYTLDGALRSLPPRTYALAGAADEQADVRAQLESCVRSSYDTALARVDEAIRDGAMLRGEVLARWQDVVGTGEFLRRLESRVGRIRDRMVSAVSGRSTPVEELGSALESGIATVVRAAVEDAAEAAYGCWARHQAGALLLTDELARPAPGLPEAVERLVRDWEGFVLELVRTEGASKRSGARLASYGVNGAGLVVMLAVFSQTAGLTGAEIAVAGGTTVAGQKVLEAIFGEQAVRGLARQARDELLARVGRLLTEDSGRYHRILESAASPVSGDDLRRAANRIAAVLQ</sequence>
<gene>
    <name evidence="1" type="ordered locus">Mmcs_1549</name>
</gene>
<dbReference type="InterPro" id="IPR027417">
    <property type="entry name" value="P-loop_NTPase"/>
</dbReference>
<reference evidence="1" key="1">
    <citation type="submission" date="2006-06" db="EMBL/GenBank/DDBJ databases">
        <title>Complete sequence of chromosome of Mycobacterium sp. MCS.</title>
        <authorList>
            <consortium name="US DOE Joint Genome Institute"/>
            <person name="Copeland A."/>
            <person name="Lucas S."/>
            <person name="Lapidus A."/>
            <person name="Barry K."/>
            <person name="Detter J.C."/>
            <person name="Glavina del Rio T."/>
            <person name="Hammon N."/>
            <person name="Israni S."/>
            <person name="Dalin E."/>
            <person name="Tice H."/>
            <person name="Pitluck S."/>
            <person name="Martinez M."/>
            <person name="Schmutz J."/>
            <person name="Larimer F."/>
            <person name="Land M."/>
            <person name="Hauser L."/>
            <person name="Kyrpides N."/>
            <person name="Kim E."/>
            <person name="Miller C.D."/>
            <person name="Hughes J.E."/>
            <person name="Anderson A.J."/>
            <person name="Sims R.C."/>
            <person name="Richardson P."/>
        </authorList>
    </citation>
    <scope>NUCLEOTIDE SEQUENCE [LARGE SCALE GENOMIC DNA]</scope>
    <source>
        <strain evidence="1">MCS</strain>
    </source>
</reference>
<organism evidence="1">
    <name type="scientific">Mycobacterium sp. (strain MCS)</name>
    <dbReference type="NCBI Taxonomy" id="164756"/>
    <lineage>
        <taxon>Bacteria</taxon>
        <taxon>Bacillati</taxon>
        <taxon>Actinomycetota</taxon>
        <taxon>Actinomycetes</taxon>
        <taxon>Mycobacteriales</taxon>
        <taxon>Mycobacteriaceae</taxon>
        <taxon>Mycobacterium</taxon>
    </lineage>
</organism>
<evidence type="ECO:0000313" key="1">
    <source>
        <dbReference type="EMBL" id="ABG07660.1"/>
    </source>
</evidence>
<accession>A0A5Q5BHE6</accession>
<dbReference type="Gene3D" id="3.40.50.300">
    <property type="entry name" value="P-loop containing nucleotide triphosphate hydrolases"/>
    <property type="match status" value="1"/>
</dbReference>
<protein>
    <submittedName>
        <fullName evidence="1">Putative ABC transporter</fullName>
    </submittedName>
</protein>